<name>A0ABT1WX72_9PROT</name>
<dbReference type="NCBIfam" id="TIGR00187">
    <property type="entry name" value="ribE"/>
    <property type="match status" value="1"/>
</dbReference>
<keyword evidence="13" id="KW-1185">Reference proteome</keyword>
<protein>
    <recommendedName>
        <fullName evidence="5 9">Riboflavin synthase</fullName>
        <ecNumber evidence="4 9">2.5.1.9</ecNumber>
    </recommendedName>
</protein>
<evidence type="ECO:0000313" key="13">
    <source>
        <dbReference type="Proteomes" id="UP001524642"/>
    </source>
</evidence>
<evidence type="ECO:0000256" key="7">
    <source>
        <dbReference type="ARBA" id="ARBA00022679"/>
    </source>
</evidence>
<dbReference type="Gene3D" id="2.40.30.20">
    <property type="match status" value="2"/>
</dbReference>
<comment type="function">
    <text evidence="2">Catalyzes the dismutation of two molecules of 6,7-dimethyl-8-ribityllumazine, resulting in the formation of riboflavin and 5-amino-6-(D-ribitylamino)uracil.</text>
</comment>
<evidence type="ECO:0000256" key="9">
    <source>
        <dbReference type="NCBIfam" id="TIGR00187"/>
    </source>
</evidence>
<evidence type="ECO:0000256" key="3">
    <source>
        <dbReference type="ARBA" id="ARBA00004887"/>
    </source>
</evidence>
<dbReference type="PANTHER" id="PTHR21098:SF12">
    <property type="entry name" value="RIBOFLAVIN SYNTHASE"/>
    <property type="match status" value="1"/>
</dbReference>
<dbReference type="EC" id="2.5.1.9" evidence="4 9"/>
<keyword evidence="6" id="KW-0686">Riboflavin biosynthesis</keyword>
<dbReference type="InterPro" id="IPR001783">
    <property type="entry name" value="Lumazine-bd"/>
</dbReference>
<dbReference type="InterPro" id="IPR023366">
    <property type="entry name" value="ATP_synth_asu-like_sf"/>
</dbReference>
<evidence type="ECO:0000256" key="1">
    <source>
        <dbReference type="ARBA" id="ARBA00000968"/>
    </source>
</evidence>
<evidence type="ECO:0000256" key="10">
    <source>
        <dbReference type="PROSITE-ProRule" id="PRU00524"/>
    </source>
</evidence>
<dbReference type="InterPro" id="IPR026017">
    <property type="entry name" value="Lumazine-bd_dom"/>
</dbReference>
<keyword evidence="7 12" id="KW-0808">Transferase</keyword>
<proteinExistence type="predicted"/>
<feature type="domain" description="Lumazine-binding" evidence="11">
    <location>
        <begin position="1"/>
        <end position="99"/>
    </location>
</feature>
<dbReference type="PANTHER" id="PTHR21098">
    <property type="entry name" value="RIBOFLAVIN SYNTHASE ALPHA CHAIN"/>
    <property type="match status" value="1"/>
</dbReference>
<evidence type="ECO:0000259" key="11">
    <source>
        <dbReference type="PROSITE" id="PS51177"/>
    </source>
</evidence>
<accession>A0ABT1WX72</accession>
<dbReference type="Pfam" id="PF00677">
    <property type="entry name" value="Lum_binding"/>
    <property type="match status" value="2"/>
</dbReference>
<comment type="caution">
    <text evidence="12">The sequence shown here is derived from an EMBL/GenBank/DDBJ whole genome shotgun (WGS) entry which is preliminary data.</text>
</comment>
<organism evidence="12 13">
    <name type="scientific">Roseomonas populi</name>
    <dbReference type="NCBI Taxonomy" id="3121582"/>
    <lineage>
        <taxon>Bacteria</taxon>
        <taxon>Pseudomonadati</taxon>
        <taxon>Pseudomonadota</taxon>
        <taxon>Alphaproteobacteria</taxon>
        <taxon>Acetobacterales</taxon>
        <taxon>Roseomonadaceae</taxon>
        <taxon>Roseomonas</taxon>
    </lineage>
</organism>
<gene>
    <name evidence="12" type="ORF">NRP21_00080</name>
</gene>
<evidence type="ECO:0000256" key="8">
    <source>
        <dbReference type="ARBA" id="ARBA00022737"/>
    </source>
</evidence>
<evidence type="ECO:0000313" key="12">
    <source>
        <dbReference type="EMBL" id="MCR0980443.1"/>
    </source>
</evidence>
<dbReference type="GO" id="GO:0004746">
    <property type="term" value="F:riboflavin synthase activity"/>
    <property type="evidence" value="ECO:0007669"/>
    <property type="project" value="UniProtKB-EC"/>
</dbReference>
<dbReference type="EMBL" id="JANJOU010000001">
    <property type="protein sequence ID" value="MCR0980443.1"/>
    <property type="molecule type" value="Genomic_DNA"/>
</dbReference>
<evidence type="ECO:0000256" key="6">
    <source>
        <dbReference type="ARBA" id="ARBA00022619"/>
    </source>
</evidence>
<evidence type="ECO:0000256" key="4">
    <source>
        <dbReference type="ARBA" id="ARBA00012827"/>
    </source>
</evidence>
<feature type="domain" description="Lumazine-binding" evidence="11">
    <location>
        <begin position="100"/>
        <end position="196"/>
    </location>
</feature>
<dbReference type="PROSITE" id="PS51177">
    <property type="entry name" value="LUMAZINE_BIND"/>
    <property type="match status" value="2"/>
</dbReference>
<comment type="pathway">
    <text evidence="3">Cofactor biosynthesis; riboflavin biosynthesis; riboflavin from 2-hydroxy-3-oxobutyl phosphate and 5-amino-6-(D-ribitylamino)uracil: step 2/2.</text>
</comment>
<evidence type="ECO:0000256" key="2">
    <source>
        <dbReference type="ARBA" id="ARBA00002803"/>
    </source>
</evidence>
<evidence type="ECO:0000256" key="5">
    <source>
        <dbReference type="ARBA" id="ARBA00013950"/>
    </source>
</evidence>
<comment type="catalytic activity">
    <reaction evidence="1">
        <text>2 6,7-dimethyl-8-(1-D-ribityl)lumazine + H(+) = 5-amino-6-(D-ribitylamino)uracil + riboflavin</text>
        <dbReference type="Rhea" id="RHEA:20772"/>
        <dbReference type="ChEBI" id="CHEBI:15378"/>
        <dbReference type="ChEBI" id="CHEBI:15934"/>
        <dbReference type="ChEBI" id="CHEBI:57986"/>
        <dbReference type="ChEBI" id="CHEBI:58201"/>
        <dbReference type="EC" id="2.5.1.9"/>
    </reaction>
</comment>
<dbReference type="SUPFAM" id="SSF63380">
    <property type="entry name" value="Riboflavin synthase domain-like"/>
    <property type="match status" value="2"/>
</dbReference>
<keyword evidence="8" id="KW-0677">Repeat</keyword>
<dbReference type="Proteomes" id="UP001524642">
    <property type="component" value="Unassembled WGS sequence"/>
</dbReference>
<sequence length="205" mass="21661">MFTGIVTAIGEIRRLSPIGAGQDMRVGIATPAGWLDGVAIGASICCSGCCLTVVTLEEGLFEVDISAESLSRTTLGNWREGARINLERSLKMGDEMGGHVVSGHVDGVAEVLSVVPENGSHRWTFRLPEKLARFVAEKGSIAIDGVSLTVNAVEGTDFGVNLIPHTTEVTALGALAPGARVNIEIDMLARYVARLRQFEGRESGA</sequence>
<feature type="repeat" description="Lumazine-binding" evidence="10">
    <location>
        <begin position="100"/>
        <end position="196"/>
    </location>
</feature>
<dbReference type="RefSeq" id="WP_257714132.1">
    <property type="nucleotide sequence ID" value="NZ_JANJOU010000001.1"/>
</dbReference>
<dbReference type="PIRSF" id="PIRSF000498">
    <property type="entry name" value="Riboflavin_syn_A"/>
    <property type="match status" value="1"/>
</dbReference>
<reference evidence="12 13" key="1">
    <citation type="submission" date="2022-06" db="EMBL/GenBank/DDBJ databases">
        <title>Roseomonas CN29.</title>
        <authorList>
            <person name="Cheng Y."/>
            <person name="He X."/>
        </authorList>
    </citation>
    <scope>NUCLEOTIDE SEQUENCE [LARGE SCALE GENOMIC DNA]</scope>
    <source>
        <strain evidence="12 13">CN29</strain>
    </source>
</reference>
<dbReference type="CDD" id="cd00402">
    <property type="entry name" value="Riboflavin_synthase_like"/>
    <property type="match status" value="1"/>
</dbReference>
<dbReference type="NCBIfam" id="NF006767">
    <property type="entry name" value="PRK09289.1"/>
    <property type="match status" value="1"/>
</dbReference>
<dbReference type="NCBIfam" id="NF009566">
    <property type="entry name" value="PRK13020.1"/>
    <property type="match status" value="1"/>
</dbReference>
<dbReference type="InterPro" id="IPR017938">
    <property type="entry name" value="Riboflavin_synthase-like_b-brl"/>
</dbReference>
<feature type="repeat" description="Lumazine-binding" evidence="10">
    <location>
        <begin position="1"/>
        <end position="99"/>
    </location>
</feature>